<dbReference type="InterPro" id="IPR029055">
    <property type="entry name" value="Ntn_hydrolases_N"/>
</dbReference>
<dbReference type="EMBL" id="CP064942">
    <property type="protein sequence ID" value="QPH54418.1"/>
    <property type="molecule type" value="Genomic_DNA"/>
</dbReference>
<dbReference type="Pfam" id="PF01019">
    <property type="entry name" value="G_glu_transpept"/>
    <property type="match status" value="2"/>
</dbReference>
<dbReference type="RefSeq" id="WP_196103627.1">
    <property type="nucleotide sequence ID" value="NZ_CP064942.1"/>
</dbReference>
<evidence type="ECO:0000313" key="5">
    <source>
        <dbReference type="EMBL" id="QPH54418.1"/>
    </source>
</evidence>
<evidence type="ECO:0000256" key="3">
    <source>
        <dbReference type="ARBA" id="ARBA00022801"/>
    </source>
</evidence>
<keyword evidence="4" id="KW-0865">Zymogen</keyword>
<proteinExistence type="inferred from homology"/>
<dbReference type="InterPro" id="IPR043137">
    <property type="entry name" value="GGT_ssub_C"/>
</dbReference>
<dbReference type="InterPro" id="IPR051792">
    <property type="entry name" value="GGT_bact"/>
</dbReference>
<dbReference type="PRINTS" id="PR01210">
    <property type="entry name" value="GGTRANSPTASE"/>
</dbReference>
<protein>
    <submittedName>
        <fullName evidence="5">Gamma-glutamyltransferase</fullName>
    </submittedName>
</protein>
<keyword evidence="3" id="KW-0378">Hydrolase</keyword>
<dbReference type="KEGG" id="poz:I0K15_01140"/>
<reference evidence="5 6" key="1">
    <citation type="submission" date="2020-11" db="EMBL/GenBank/DDBJ databases">
        <title>Description of Pontivivens ytuae sp. nov. isolated from deep sea sediment of Mariana Trench.</title>
        <authorList>
            <person name="Wang Z."/>
            <person name="Sun Q.-L."/>
            <person name="Xu X.-D."/>
            <person name="Tang Y.-Z."/>
            <person name="Zhang J."/>
        </authorList>
    </citation>
    <scope>NUCLEOTIDE SEQUENCE [LARGE SCALE GENOMIC DNA]</scope>
    <source>
        <strain evidence="5 6">MT2928</strain>
    </source>
</reference>
<dbReference type="Gene3D" id="3.60.20.40">
    <property type="match status" value="1"/>
</dbReference>
<evidence type="ECO:0000256" key="2">
    <source>
        <dbReference type="ARBA" id="ARBA00022679"/>
    </source>
</evidence>
<evidence type="ECO:0000313" key="6">
    <source>
        <dbReference type="Proteomes" id="UP000594800"/>
    </source>
</evidence>
<dbReference type="Proteomes" id="UP000594800">
    <property type="component" value="Chromosome"/>
</dbReference>
<evidence type="ECO:0000256" key="1">
    <source>
        <dbReference type="ARBA" id="ARBA00009381"/>
    </source>
</evidence>
<organism evidence="5 6">
    <name type="scientific">Pontivivens ytuae</name>
    <dbReference type="NCBI Taxonomy" id="2789856"/>
    <lineage>
        <taxon>Bacteria</taxon>
        <taxon>Pseudomonadati</taxon>
        <taxon>Pseudomonadota</taxon>
        <taxon>Alphaproteobacteria</taxon>
        <taxon>Rhodobacterales</taxon>
        <taxon>Paracoccaceae</taxon>
        <taxon>Pontivivens</taxon>
    </lineage>
</organism>
<accession>A0A7S9LSG9</accession>
<keyword evidence="2 5" id="KW-0808">Transferase</keyword>
<gene>
    <name evidence="5" type="ORF">I0K15_01140</name>
</gene>
<dbReference type="SUPFAM" id="SSF56235">
    <property type="entry name" value="N-terminal nucleophile aminohydrolases (Ntn hydrolases)"/>
    <property type="match status" value="1"/>
</dbReference>
<evidence type="ECO:0000256" key="4">
    <source>
        <dbReference type="ARBA" id="ARBA00023145"/>
    </source>
</evidence>
<comment type="similarity">
    <text evidence="1">Belongs to the gamma-glutamyltransferase family.</text>
</comment>
<name>A0A7S9LSG9_9RHOB</name>
<dbReference type="AlphaFoldDB" id="A0A7S9LSG9"/>
<dbReference type="PANTHER" id="PTHR43199">
    <property type="entry name" value="GLUTATHIONE HYDROLASE"/>
    <property type="match status" value="1"/>
</dbReference>
<dbReference type="GO" id="GO:0016787">
    <property type="term" value="F:hydrolase activity"/>
    <property type="evidence" value="ECO:0007669"/>
    <property type="project" value="UniProtKB-KW"/>
</dbReference>
<sequence>MTAIAAGHALTAGAGHEVLRAGGSAVDACIAACFMAFVAEPVLAQPLGGGFLMAAPAGRAPRLLDGFVRTPRLRAEGDIRSIEADFGTSTQVFHIGAGTIAVPGLVPMLFEAHERLGRIPMAELAAPAVRAAREGVAVSEMQASIARIVTPILAATAETAALHLDDGAAAKHHRNPALADALEVLAIEGSRLFTEGEVAQALCDLPGAVLTPLDLRRHTPRWRDPLEAERAGTRLHLTPVPSITGAALALALDALPRRPDALTIAAALQALENAATLPESARAEALSTALARHAVRQTGTTQISAIDREGNGAALTVSNGAGAGLVLPGTGIMPNNMLGEEDLLPDGPESWPLDTRLGSAMCPLALHDAEGGVTLLGSGGSSRIRSALLQVLLQLTDGARLEEAIAAPRLHVEKGRLAFEPMEEARDALLASWPEATEWPAPSPYFGGVHAVRRTRRGAFEAAADARRDGAALM</sequence>
<keyword evidence="6" id="KW-1185">Reference proteome</keyword>
<dbReference type="PANTHER" id="PTHR43199:SF1">
    <property type="entry name" value="GLUTATHIONE HYDROLASE PROENZYME"/>
    <property type="match status" value="1"/>
</dbReference>
<dbReference type="GO" id="GO:0016740">
    <property type="term" value="F:transferase activity"/>
    <property type="evidence" value="ECO:0007669"/>
    <property type="project" value="UniProtKB-KW"/>
</dbReference>